<keyword evidence="3" id="KW-1185">Reference proteome</keyword>
<reference evidence="2 3" key="1">
    <citation type="journal article" date="2016" name="Nat. Commun.">
        <title>Extremotolerant tardigrade genome and improved radiotolerance of human cultured cells by tardigrade-unique protein.</title>
        <authorList>
            <person name="Hashimoto T."/>
            <person name="Horikawa D.D."/>
            <person name="Saito Y."/>
            <person name="Kuwahara H."/>
            <person name="Kozuka-Hata H."/>
            <person name="Shin-I T."/>
            <person name="Minakuchi Y."/>
            <person name="Ohishi K."/>
            <person name="Motoyama A."/>
            <person name="Aizu T."/>
            <person name="Enomoto A."/>
            <person name="Kondo K."/>
            <person name="Tanaka S."/>
            <person name="Hara Y."/>
            <person name="Koshikawa S."/>
            <person name="Sagara H."/>
            <person name="Miura T."/>
            <person name="Yokobori S."/>
            <person name="Miyagawa K."/>
            <person name="Suzuki Y."/>
            <person name="Kubo T."/>
            <person name="Oyama M."/>
            <person name="Kohara Y."/>
            <person name="Fujiyama A."/>
            <person name="Arakawa K."/>
            <person name="Katayama T."/>
            <person name="Toyoda A."/>
            <person name="Kunieda T."/>
        </authorList>
    </citation>
    <scope>NUCLEOTIDE SEQUENCE [LARGE SCALE GENOMIC DNA]</scope>
    <source>
        <strain evidence="2 3">YOKOZUNA-1</strain>
    </source>
</reference>
<keyword evidence="1" id="KW-0472">Membrane</keyword>
<feature type="transmembrane region" description="Helical" evidence="1">
    <location>
        <begin position="142"/>
        <end position="168"/>
    </location>
</feature>
<proteinExistence type="predicted"/>
<dbReference type="Proteomes" id="UP000186922">
    <property type="component" value="Unassembled WGS sequence"/>
</dbReference>
<feature type="transmembrane region" description="Helical" evidence="1">
    <location>
        <begin position="9"/>
        <end position="30"/>
    </location>
</feature>
<name>A0A1D1V0E9_RAMVA</name>
<dbReference type="AlphaFoldDB" id="A0A1D1V0E9"/>
<accession>A0A1D1V0E9</accession>
<organism evidence="2 3">
    <name type="scientific">Ramazzottius varieornatus</name>
    <name type="common">Water bear</name>
    <name type="synonym">Tardigrade</name>
    <dbReference type="NCBI Taxonomy" id="947166"/>
    <lineage>
        <taxon>Eukaryota</taxon>
        <taxon>Metazoa</taxon>
        <taxon>Ecdysozoa</taxon>
        <taxon>Tardigrada</taxon>
        <taxon>Eutardigrada</taxon>
        <taxon>Parachela</taxon>
        <taxon>Hypsibioidea</taxon>
        <taxon>Ramazzottiidae</taxon>
        <taxon>Ramazzottius</taxon>
    </lineage>
</organism>
<sequence length="213" mass="24064">MCRTQESGIFALGALHITVALLLSVAQITMTAYLEFRKSIIGRYMRISPGLWLAVGAMITGITMIKFAKRRTKSFAWPRFLVALNVICLGLAGVVIFYDTMYLMDFKKWIWRKQRYAGDPNFPIDAEYGQFYTMRNRLDLEALFILGGCLMGLTVVEVVLLILSIALLSKFLCVCCSETAFLPVVSLVPKTRITMVPSRENLRQSMPLLTTEL</sequence>
<feature type="transmembrane region" description="Helical" evidence="1">
    <location>
        <begin position="80"/>
        <end position="98"/>
    </location>
</feature>
<protein>
    <submittedName>
        <fullName evidence="2">Uncharacterized protein</fullName>
    </submittedName>
</protein>
<keyword evidence="1" id="KW-1133">Transmembrane helix</keyword>
<evidence type="ECO:0000313" key="2">
    <source>
        <dbReference type="EMBL" id="GAU93057.1"/>
    </source>
</evidence>
<keyword evidence="1" id="KW-0812">Transmembrane</keyword>
<dbReference type="EMBL" id="BDGG01000002">
    <property type="protein sequence ID" value="GAU93057.1"/>
    <property type="molecule type" value="Genomic_DNA"/>
</dbReference>
<gene>
    <name evidence="2" type="primary">RvY_05048-1</name>
    <name evidence="2" type="synonym">RvY_05048.1</name>
    <name evidence="2" type="ORF">RvY_05048</name>
</gene>
<comment type="caution">
    <text evidence="2">The sequence shown here is derived from an EMBL/GenBank/DDBJ whole genome shotgun (WGS) entry which is preliminary data.</text>
</comment>
<evidence type="ECO:0000313" key="3">
    <source>
        <dbReference type="Proteomes" id="UP000186922"/>
    </source>
</evidence>
<evidence type="ECO:0000256" key="1">
    <source>
        <dbReference type="SAM" id="Phobius"/>
    </source>
</evidence>
<feature type="transmembrane region" description="Helical" evidence="1">
    <location>
        <begin position="50"/>
        <end position="68"/>
    </location>
</feature>
<dbReference type="OrthoDB" id="10446187at2759"/>